<feature type="coiled-coil region" evidence="1">
    <location>
        <begin position="26"/>
        <end position="53"/>
    </location>
</feature>
<accession>A0A5W9CNW8</accession>
<comment type="caution">
    <text evidence="2">The sequence shown here is derived from an EMBL/GenBank/DDBJ whole genome shotgun (WGS) entry which is preliminary data.</text>
</comment>
<protein>
    <submittedName>
        <fullName evidence="2">Antitermination protein NusG</fullName>
    </submittedName>
</protein>
<evidence type="ECO:0000256" key="1">
    <source>
        <dbReference type="SAM" id="Coils"/>
    </source>
</evidence>
<organism evidence="2">
    <name type="scientific">Salmonella rubislaw</name>
    <dbReference type="NCBI Taxonomy" id="598"/>
    <lineage>
        <taxon>Bacteria</taxon>
        <taxon>Pseudomonadati</taxon>
        <taxon>Pseudomonadota</taxon>
        <taxon>Gammaproteobacteria</taxon>
        <taxon>Enterobacterales</taxon>
        <taxon>Enterobacteriaceae</taxon>
        <taxon>Salmonella</taxon>
    </lineage>
</organism>
<dbReference type="EMBL" id="AAHNTO010000011">
    <property type="protein sequence ID" value="EBY3181848.1"/>
    <property type="molecule type" value="Genomic_DNA"/>
</dbReference>
<reference evidence="2" key="1">
    <citation type="submission" date="2018-08" db="EMBL/GenBank/DDBJ databases">
        <authorList>
            <consortium name="GenomeTrakr network: Whole genome sequencing for foodborne pathogen traceback"/>
        </authorList>
    </citation>
    <scope>NUCLEOTIDE SEQUENCE</scope>
    <source>
        <strain evidence="2">CFSAN064236</strain>
    </source>
</reference>
<gene>
    <name evidence="2" type="ORF">CBJ15_15630</name>
</gene>
<proteinExistence type="predicted"/>
<dbReference type="AlphaFoldDB" id="A0A5W9CNW8"/>
<sequence>MSLTEREISTFEVIGEEVRAMIKEAGEKHQAELQECASKIARLENEVEGLISLLGES</sequence>
<name>A0A5W9CNW8_SALRU</name>
<keyword evidence="1" id="KW-0175">Coiled coil</keyword>
<evidence type="ECO:0000313" key="2">
    <source>
        <dbReference type="EMBL" id="EBY3181848.1"/>
    </source>
</evidence>